<protein>
    <recommendedName>
        <fullName evidence="3">DUF4179 domain-containing protein</fullName>
    </recommendedName>
</protein>
<dbReference type="Proteomes" id="UP000886887">
    <property type="component" value="Unassembled WGS sequence"/>
</dbReference>
<sequence length="386" mass="42289">MKPSVREAIDARLSGVRMSREDRARVLERARKEEERMRKKISTGLMVALALTALLAGTALAAAGGIFEFFAGRDAGIGLEPLEQNLAGAAVATGQTLLQDEVELTVEESYYDGETLYLSWSIGGQTRTEEPWTPDASQLEAMEATQAEYLDVELSPGTGVLVTTVSEGDGLDLADGTYINPSMGDSSVLEDGTRVNWMRYETPLPETARQQQSLDLVMTLYRTQTAYYMDADGAAYVMSLSHEREELPFRIECTDATAQATASASFENYTAECTVTAGILNNVAVHANVVLTGMPAEWYDAVVSMEDAADAVYSYRLYIDGELCQKFDAWLSGDATRLELWFGFIQPPLPETDENTFTLVPVYTQSGEHPDEALQGVIRYPTAVNL</sequence>
<evidence type="ECO:0000313" key="1">
    <source>
        <dbReference type="EMBL" id="HIQ72733.1"/>
    </source>
</evidence>
<evidence type="ECO:0008006" key="3">
    <source>
        <dbReference type="Google" id="ProtNLM"/>
    </source>
</evidence>
<organism evidence="1 2">
    <name type="scientific">Candidatus Onthenecus intestinigallinarum</name>
    <dbReference type="NCBI Taxonomy" id="2840875"/>
    <lineage>
        <taxon>Bacteria</taxon>
        <taxon>Bacillati</taxon>
        <taxon>Bacillota</taxon>
        <taxon>Clostridia</taxon>
        <taxon>Eubacteriales</taxon>
        <taxon>Candidatus Onthenecus</taxon>
    </lineage>
</organism>
<name>A0A9D0ZDZ3_9FIRM</name>
<dbReference type="EMBL" id="DVFJ01000038">
    <property type="protein sequence ID" value="HIQ72733.1"/>
    <property type="molecule type" value="Genomic_DNA"/>
</dbReference>
<reference evidence="1" key="2">
    <citation type="journal article" date="2021" name="PeerJ">
        <title>Extensive microbial diversity within the chicken gut microbiome revealed by metagenomics and culture.</title>
        <authorList>
            <person name="Gilroy R."/>
            <person name="Ravi A."/>
            <person name="Getino M."/>
            <person name="Pursley I."/>
            <person name="Horton D.L."/>
            <person name="Alikhan N.F."/>
            <person name="Baker D."/>
            <person name="Gharbi K."/>
            <person name="Hall N."/>
            <person name="Watson M."/>
            <person name="Adriaenssens E.M."/>
            <person name="Foster-Nyarko E."/>
            <person name="Jarju S."/>
            <person name="Secka A."/>
            <person name="Antonio M."/>
            <person name="Oren A."/>
            <person name="Chaudhuri R.R."/>
            <person name="La Ragione R."/>
            <person name="Hildebrand F."/>
            <person name="Pallen M.J."/>
        </authorList>
    </citation>
    <scope>NUCLEOTIDE SEQUENCE</scope>
    <source>
        <strain evidence="1">ChiSxjej2B14-6234</strain>
    </source>
</reference>
<dbReference type="AlphaFoldDB" id="A0A9D0ZDZ3"/>
<gene>
    <name evidence="1" type="ORF">IAB73_11060</name>
</gene>
<evidence type="ECO:0000313" key="2">
    <source>
        <dbReference type="Proteomes" id="UP000886887"/>
    </source>
</evidence>
<proteinExistence type="predicted"/>
<reference evidence="1" key="1">
    <citation type="submission" date="2020-10" db="EMBL/GenBank/DDBJ databases">
        <authorList>
            <person name="Gilroy R."/>
        </authorList>
    </citation>
    <scope>NUCLEOTIDE SEQUENCE</scope>
    <source>
        <strain evidence="1">ChiSxjej2B14-6234</strain>
    </source>
</reference>
<comment type="caution">
    <text evidence="1">The sequence shown here is derived from an EMBL/GenBank/DDBJ whole genome shotgun (WGS) entry which is preliminary data.</text>
</comment>
<accession>A0A9D0ZDZ3</accession>